<feature type="domain" description="Endothelin-like toxin" evidence="7">
    <location>
        <begin position="91"/>
        <end position="112"/>
    </location>
</feature>
<dbReference type="InterPro" id="IPR001928">
    <property type="entry name" value="Endothln-like_toxin"/>
</dbReference>
<dbReference type="GO" id="GO:0014826">
    <property type="term" value="P:vein smooth muscle contraction"/>
    <property type="evidence" value="ECO:0007669"/>
    <property type="project" value="TreeGrafter"/>
</dbReference>
<feature type="signal peptide" evidence="6">
    <location>
        <begin position="1"/>
        <end position="22"/>
    </location>
</feature>
<dbReference type="GO" id="GO:0031708">
    <property type="term" value="F:endothelin B receptor binding"/>
    <property type="evidence" value="ECO:0007669"/>
    <property type="project" value="TreeGrafter"/>
</dbReference>
<evidence type="ECO:0000313" key="9">
    <source>
        <dbReference type="Proteomes" id="UP001187343"/>
    </source>
</evidence>
<proteinExistence type="inferred from homology"/>
<evidence type="ECO:0000256" key="2">
    <source>
        <dbReference type="ARBA" id="ARBA00010959"/>
    </source>
</evidence>
<dbReference type="InterPro" id="IPR019764">
    <property type="entry name" value="Endothelin_toxin_CS"/>
</dbReference>
<dbReference type="GO" id="GO:0005179">
    <property type="term" value="F:hormone activity"/>
    <property type="evidence" value="ECO:0007669"/>
    <property type="project" value="TreeGrafter"/>
</dbReference>
<dbReference type="PANTHER" id="PTHR13874">
    <property type="entry name" value="ENDOTHELIN"/>
    <property type="match status" value="1"/>
</dbReference>
<dbReference type="InterPro" id="IPR020475">
    <property type="entry name" value="Endothelin"/>
</dbReference>
<comment type="caution">
    <text evidence="8">The sequence shown here is derived from an EMBL/GenBank/DDBJ whole genome shotgun (WGS) entry which is preliminary data.</text>
</comment>
<evidence type="ECO:0000256" key="3">
    <source>
        <dbReference type="ARBA" id="ARBA00022525"/>
    </source>
</evidence>
<reference evidence="8" key="1">
    <citation type="submission" date="2023-08" db="EMBL/GenBank/DDBJ databases">
        <title>Chromosome-level Genome Assembly of mud carp (Cirrhinus molitorella).</title>
        <authorList>
            <person name="Liu H."/>
        </authorList>
    </citation>
    <scope>NUCLEOTIDE SEQUENCE</scope>
    <source>
        <strain evidence="8">Prfri</strain>
        <tissue evidence="8">Muscle</tissue>
    </source>
</reference>
<dbReference type="SMART" id="SM00272">
    <property type="entry name" value="END"/>
    <property type="match status" value="2"/>
</dbReference>
<name>A0AA88U0E5_9TELE</name>
<dbReference type="GO" id="GO:0005615">
    <property type="term" value="C:extracellular space"/>
    <property type="evidence" value="ECO:0007669"/>
    <property type="project" value="TreeGrafter"/>
</dbReference>
<keyword evidence="9" id="KW-1185">Reference proteome</keyword>
<comment type="similarity">
    <text evidence="2">Belongs to the endothelin/sarafotoxin family.</text>
</comment>
<dbReference type="PROSITE" id="PS00270">
    <property type="entry name" value="ENDOTHELIN"/>
    <property type="match status" value="2"/>
</dbReference>
<evidence type="ECO:0000256" key="4">
    <source>
        <dbReference type="ARBA" id="ARBA00022858"/>
    </source>
</evidence>
<sequence length="189" mass="21046">MESRTTLIFIFTLWTTLLEGWGLPLVPQTDPSDPSASHRVRSKRCSCNNQLDSECHYFCHLDIIWVNTPSKTTVYGLGSPLARRRRSIGRRCFCASPADRTCNAFCRYSSENPAIKLVHSTEPVPEKQQHTSQLTALNNSENAGPGVLVLRNSSSLGARSDVITFLGETRRGKRRASALDVIGEGNPWR</sequence>
<dbReference type="PRINTS" id="PR00365">
    <property type="entry name" value="ENDOTHELIN"/>
</dbReference>
<keyword evidence="3" id="KW-0964">Secreted</keyword>
<organism evidence="8 9">
    <name type="scientific">Cirrhinus molitorella</name>
    <name type="common">mud carp</name>
    <dbReference type="NCBI Taxonomy" id="172907"/>
    <lineage>
        <taxon>Eukaryota</taxon>
        <taxon>Metazoa</taxon>
        <taxon>Chordata</taxon>
        <taxon>Craniata</taxon>
        <taxon>Vertebrata</taxon>
        <taxon>Euteleostomi</taxon>
        <taxon>Actinopterygii</taxon>
        <taxon>Neopterygii</taxon>
        <taxon>Teleostei</taxon>
        <taxon>Ostariophysi</taxon>
        <taxon>Cypriniformes</taxon>
        <taxon>Cyprinidae</taxon>
        <taxon>Labeoninae</taxon>
        <taxon>Labeonini</taxon>
        <taxon>Cirrhinus</taxon>
    </lineage>
</organism>
<dbReference type="GO" id="GO:0003100">
    <property type="term" value="P:regulation of systemic arterial blood pressure by endothelin"/>
    <property type="evidence" value="ECO:0007669"/>
    <property type="project" value="TreeGrafter"/>
</dbReference>
<evidence type="ECO:0000313" key="8">
    <source>
        <dbReference type="EMBL" id="KAK2902817.1"/>
    </source>
</evidence>
<feature type="chain" id="PRO_5041662574" description="Endothelin-like toxin domain-containing protein" evidence="6">
    <location>
        <begin position="23"/>
        <end position="189"/>
    </location>
</feature>
<feature type="domain" description="Endothelin-like toxin" evidence="7">
    <location>
        <begin position="44"/>
        <end position="65"/>
    </location>
</feature>
<evidence type="ECO:0000256" key="6">
    <source>
        <dbReference type="SAM" id="SignalP"/>
    </source>
</evidence>
<dbReference type="AlphaFoldDB" id="A0AA88U0E5"/>
<keyword evidence="6" id="KW-0732">Signal</keyword>
<dbReference type="EMBL" id="JAUYZG010000007">
    <property type="protein sequence ID" value="KAK2902817.1"/>
    <property type="molecule type" value="Genomic_DNA"/>
</dbReference>
<dbReference type="GO" id="GO:0006874">
    <property type="term" value="P:intracellular calcium ion homeostasis"/>
    <property type="evidence" value="ECO:0007669"/>
    <property type="project" value="TreeGrafter"/>
</dbReference>
<evidence type="ECO:0000256" key="5">
    <source>
        <dbReference type="ARBA" id="ARBA00023322"/>
    </source>
</evidence>
<keyword evidence="4" id="KW-0838">Vasoactive</keyword>
<comment type="subcellular location">
    <subcellularLocation>
        <location evidence="1">Secreted</location>
    </subcellularLocation>
</comment>
<protein>
    <recommendedName>
        <fullName evidence="7">Endothelin-like toxin domain-containing protein</fullName>
    </recommendedName>
</protein>
<gene>
    <name evidence="8" type="ORF">Q8A67_007530</name>
</gene>
<dbReference type="GO" id="GO:0019229">
    <property type="term" value="P:regulation of vasoconstriction"/>
    <property type="evidence" value="ECO:0007669"/>
    <property type="project" value="InterPro"/>
</dbReference>
<evidence type="ECO:0000256" key="1">
    <source>
        <dbReference type="ARBA" id="ARBA00004613"/>
    </source>
</evidence>
<dbReference type="Proteomes" id="UP001187343">
    <property type="component" value="Unassembled WGS sequence"/>
</dbReference>
<accession>A0AA88U0E5</accession>
<dbReference type="PANTHER" id="PTHR13874:SF9">
    <property type="entry name" value="ENDOTHELIN-2"/>
    <property type="match status" value="1"/>
</dbReference>
<evidence type="ECO:0000259" key="7">
    <source>
        <dbReference type="SMART" id="SM00272"/>
    </source>
</evidence>
<keyword evidence="5" id="KW-0839">Vasoconstrictor</keyword>
<dbReference type="Pfam" id="PF00322">
    <property type="entry name" value="Endothelin"/>
    <property type="match status" value="1"/>
</dbReference>